<evidence type="ECO:0000313" key="2">
    <source>
        <dbReference type="EMBL" id="KAJ7777072.1"/>
    </source>
</evidence>
<protein>
    <submittedName>
        <fullName evidence="2">Uncharacterized protein</fullName>
    </submittedName>
</protein>
<name>A0AAD7NVP7_9AGAR</name>
<dbReference type="EMBL" id="JARKIB010000008">
    <property type="protein sequence ID" value="KAJ7777072.1"/>
    <property type="molecule type" value="Genomic_DNA"/>
</dbReference>
<keyword evidence="3" id="KW-1185">Reference proteome</keyword>
<feature type="compositionally biased region" description="Polar residues" evidence="1">
    <location>
        <begin position="200"/>
        <end position="209"/>
    </location>
</feature>
<reference evidence="2" key="1">
    <citation type="submission" date="2023-03" db="EMBL/GenBank/DDBJ databases">
        <title>Massive genome expansion in bonnet fungi (Mycena s.s.) driven by repeated elements and novel gene families across ecological guilds.</title>
        <authorList>
            <consortium name="Lawrence Berkeley National Laboratory"/>
            <person name="Harder C.B."/>
            <person name="Miyauchi S."/>
            <person name="Viragh M."/>
            <person name="Kuo A."/>
            <person name="Thoen E."/>
            <person name="Andreopoulos B."/>
            <person name="Lu D."/>
            <person name="Skrede I."/>
            <person name="Drula E."/>
            <person name="Henrissat B."/>
            <person name="Morin E."/>
            <person name="Kohler A."/>
            <person name="Barry K."/>
            <person name="LaButti K."/>
            <person name="Morin E."/>
            <person name="Salamov A."/>
            <person name="Lipzen A."/>
            <person name="Mereny Z."/>
            <person name="Hegedus B."/>
            <person name="Baldrian P."/>
            <person name="Stursova M."/>
            <person name="Weitz H."/>
            <person name="Taylor A."/>
            <person name="Grigoriev I.V."/>
            <person name="Nagy L.G."/>
            <person name="Martin F."/>
            <person name="Kauserud H."/>
        </authorList>
    </citation>
    <scope>NUCLEOTIDE SEQUENCE</scope>
    <source>
        <strain evidence="2">CBHHK182m</strain>
    </source>
</reference>
<dbReference type="Proteomes" id="UP001215598">
    <property type="component" value="Unassembled WGS sequence"/>
</dbReference>
<sequence length="224" mass="24537">MARRACQRLELRLKTKFEFPSIIEAPGKRFGRVEQAYHERNLKKLKFEMPLMDGSASSAITIVAGGGGGSEARNRMRLRGMGGGGGGEARGVRHVARFLVGMQGRKNTDEARRTPRPSRVMIINTCSTGGSCSAPIVGEWKCDLEGNRKRIDFDSHHPWCLQTTAPPTNNQKRKKRQENEKHPPHALHIGFPSGVLLHNGVSSVPQLTHGTRDDAAPPPPAPLA</sequence>
<gene>
    <name evidence="2" type="ORF">B0H16DRAFT_1449216</name>
</gene>
<feature type="compositionally biased region" description="Polar residues" evidence="1">
    <location>
        <begin position="161"/>
        <end position="170"/>
    </location>
</feature>
<proteinExistence type="predicted"/>
<organism evidence="2 3">
    <name type="scientific">Mycena metata</name>
    <dbReference type="NCBI Taxonomy" id="1033252"/>
    <lineage>
        <taxon>Eukaryota</taxon>
        <taxon>Fungi</taxon>
        <taxon>Dikarya</taxon>
        <taxon>Basidiomycota</taxon>
        <taxon>Agaricomycotina</taxon>
        <taxon>Agaricomycetes</taxon>
        <taxon>Agaricomycetidae</taxon>
        <taxon>Agaricales</taxon>
        <taxon>Marasmiineae</taxon>
        <taxon>Mycenaceae</taxon>
        <taxon>Mycena</taxon>
    </lineage>
</organism>
<comment type="caution">
    <text evidence="2">The sequence shown here is derived from an EMBL/GenBank/DDBJ whole genome shotgun (WGS) entry which is preliminary data.</text>
</comment>
<evidence type="ECO:0000313" key="3">
    <source>
        <dbReference type="Proteomes" id="UP001215598"/>
    </source>
</evidence>
<feature type="region of interest" description="Disordered" evidence="1">
    <location>
        <begin position="158"/>
        <end position="224"/>
    </location>
</feature>
<dbReference type="AlphaFoldDB" id="A0AAD7NVP7"/>
<accession>A0AAD7NVP7</accession>
<evidence type="ECO:0000256" key="1">
    <source>
        <dbReference type="SAM" id="MobiDB-lite"/>
    </source>
</evidence>